<reference evidence="7 8" key="1">
    <citation type="submission" date="2017-03" db="EMBL/GenBank/DDBJ databases">
        <title>Draft Genome sequence of Marispirochaeta sp. strain JC444.</title>
        <authorList>
            <person name="Shivani Y."/>
            <person name="Subhash Y."/>
            <person name="Sasikala C."/>
            <person name="Ramana C."/>
        </authorList>
    </citation>
    <scope>NUCLEOTIDE SEQUENCE [LARGE SCALE GENOMIC DNA]</scope>
    <source>
        <strain evidence="7 8">JC444</strain>
    </source>
</reference>
<dbReference type="InterPro" id="IPR003660">
    <property type="entry name" value="HAMP_dom"/>
</dbReference>
<feature type="transmembrane region" description="Helical" evidence="5">
    <location>
        <begin position="356"/>
        <end position="375"/>
    </location>
</feature>
<feature type="transmembrane region" description="Helical" evidence="5">
    <location>
        <begin position="65"/>
        <end position="85"/>
    </location>
</feature>
<dbReference type="InterPro" id="IPR050640">
    <property type="entry name" value="Bact_2-comp_sensor_kinase"/>
</dbReference>
<dbReference type="Gene3D" id="3.30.565.10">
    <property type="entry name" value="Histidine kinase-like ATPase, C-terminal domain"/>
    <property type="match status" value="1"/>
</dbReference>
<keyword evidence="8" id="KW-1185">Reference proteome</keyword>
<dbReference type="SMART" id="SM00304">
    <property type="entry name" value="HAMP"/>
    <property type="match status" value="1"/>
</dbReference>
<keyword evidence="2" id="KW-0597">Phosphoprotein</keyword>
<evidence type="ECO:0000256" key="1">
    <source>
        <dbReference type="ARBA" id="ARBA00004370"/>
    </source>
</evidence>
<name>A0A1Y1RZN2_9SPIO</name>
<dbReference type="GO" id="GO:0000155">
    <property type="term" value="F:phosphorelay sensor kinase activity"/>
    <property type="evidence" value="ECO:0007669"/>
    <property type="project" value="InterPro"/>
</dbReference>
<dbReference type="PANTHER" id="PTHR34220">
    <property type="entry name" value="SENSOR HISTIDINE KINASE YPDA"/>
    <property type="match status" value="1"/>
</dbReference>
<proteinExistence type="predicted"/>
<dbReference type="STRING" id="1963862.B4O97_06595"/>
<evidence type="ECO:0000313" key="7">
    <source>
        <dbReference type="EMBL" id="ORC36255.1"/>
    </source>
</evidence>
<dbReference type="SUPFAM" id="SSF158472">
    <property type="entry name" value="HAMP domain-like"/>
    <property type="match status" value="1"/>
</dbReference>
<dbReference type="Gene3D" id="6.10.340.10">
    <property type="match status" value="1"/>
</dbReference>
<dbReference type="InterPro" id="IPR036890">
    <property type="entry name" value="HATPase_C_sf"/>
</dbReference>
<dbReference type="GO" id="GO:0016020">
    <property type="term" value="C:membrane"/>
    <property type="evidence" value="ECO:0007669"/>
    <property type="project" value="UniProtKB-SubCell"/>
</dbReference>
<keyword evidence="5" id="KW-1133">Transmembrane helix</keyword>
<accession>A0A1Y1RZN2</accession>
<feature type="transmembrane region" description="Helical" evidence="5">
    <location>
        <begin position="332"/>
        <end position="350"/>
    </location>
</feature>
<dbReference type="PANTHER" id="PTHR34220:SF7">
    <property type="entry name" value="SENSOR HISTIDINE KINASE YPDA"/>
    <property type="match status" value="1"/>
</dbReference>
<dbReference type="EMBL" id="MWQY01000006">
    <property type="protein sequence ID" value="ORC36255.1"/>
    <property type="molecule type" value="Genomic_DNA"/>
</dbReference>
<protein>
    <recommendedName>
        <fullName evidence="6">HAMP domain-containing protein</fullName>
    </recommendedName>
</protein>
<keyword evidence="5" id="KW-0472">Membrane</keyword>
<comment type="subcellular location">
    <subcellularLocation>
        <location evidence="1">Membrane</location>
    </subcellularLocation>
</comment>
<dbReference type="Pfam" id="PF02518">
    <property type="entry name" value="HATPase_c"/>
    <property type="match status" value="1"/>
</dbReference>
<comment type="caution">
    <text evidence="7">The sequence shown here is derived from an EMBL/GenBank/DDBJ whole genome shotgun (WGS) entry which is preliminary data.</text>
</comment>
<evidence type="ECO:0000313" key="8">
    <source>
        <dbReference type="Proteomes" id="UP000192343"/>
    </source>
</evidence>
<evidence type="ECO:0000256" key="5">
    <source>
        <dbReference type="SAM" id="Phobius"/>
    </source>
</evidence>
<dbReference type="AlphaFoldDB" id="A0A1Y1RZN2"/>
<keyword evidence="4" id="KW-0418">Kinase</keyword>
<dbReference type="Gene3D" id="3.30.450.20">
    <property type="entry name" value="PAS domain"/>
    <property type="match status" value="1"/>
</dbReference>
<keyword evidence="3" id="KW-0808">Transferase</keyword>
<dbReference type="PROSITE" id="PS50885">
    <property type="entry name" value="HAMP"/>
    <property type="match status" value="1"/>
</dbReference>
<dbReference type="SUPFAM" id="SSF55874">
    <property type="entry name" value="ATPase domain of HSP90 chaperone/DNA topoisomerase II/histidine kinase"/>
    <property type="match status" value="1"/>
</dbReference>
<evidence type="ECO:0000259" key="6">
    <source>
        <dbReference type="PROSITE" id="PS50885"/>
    </source>
</evidence>
<gene>
    <name evidence="7" type="ORF">B4O97_06595</name>
</gene>
<dbReference type="CDD" id="cd06225">
    <property type="entry name" value="HAMP"/>
    <property type="match status" value="1"/>
</dbReference>
<dbReference type="Pfam" id="PF06580">
    <property type="entry name" value="His_kinase"/>
    <property type="match status" value="1"/>
</dbReference>
<evidence type="ECO:0000256" key="3">
    <source>
        <dbReference type="ARBA" id="ARBA00022679"/>
    </source>
</evidence>
<organism evidence="7 8">
    <name type="scientific">Marispirochaeta aestuarii</name>
    <dbReference type="NCBI Taxonomy" id="1963862"/>
    <lineage>
        <taxon>Bacteria</taxon>
        <taxon>Pseudomonadati</taxon>
        <taxon>Spirochaetota</taxon>
        <taxon>Spirochaetia</taxon>
        <taxon>Spirochaetales</taxon>
        <taxon>Spirochaetaceae</taxon>
        <taxon>Marispirochaeta</taxon>
    </lineage>
</organism>
<dbReference type="Proteomes" id="UP000192343">
    <property type="component" value="Unassembled WGS sequence"/>
</dbReference>
<evidence type="ECO:0000256" key="4">
    <source>
        <dbReference type="ARBA" id="ARBA00022777"/>
    </source>
</evidence>
<dbReference type="Pfam" id="PF00672">
    <property type="entry name" value="HAMP"/>
    <property type="match status" value="1"/>
</dbReference>
<keyword evidence="5" id="KW-0812">Transmembrane</keyword>
<dbReference type="SMART" id="SM00387">
    <property type="entry name" value="HATPase_c"/>
    <property type="match status" value="1"/>
</dbReference>
<feature type="domain" description="HAMP" evidence="6">
    <location>
        <begin position="376"/>
        <end position="428"/>
    </location>
</feature>
<dbReference type="InterPro" id="IPR010559">
    <property type="entry name" value="Sig_transdc_His_kin_internal"/>
</dbReference>
<evidence type="ECO:0000256" key="2">
    <source>
        <dbReference type="ARBA" id="ARBA00022553"/>
    </source>
</evidence>
<sequence>MRKTLPPGRVLKWSEAKRNCFLFTGRGSSFFQSHTLLLLCYDKPVKRVFSGLSGWYRDLSISKKIYLPNFLIIILLIGVTVYMANKVASDMLIQRTSETTKQSMDIIIQSLNGVLNSIEEAGATVSHDETVQAVLSKLQDTDPGENTDHYFLVRSALQKITYLRNVINGLTLYTSEGVRVGVGSVSDDSFSTSPLLPREMVDLITLNSGRNIWLDLGKHGYSGMNKGIVGLTMLRSIVREESGEILGILQMSVSDSIFSSLYSHLDYGRTGRFMVVDNSGSLIYPEMRFRGPFADLLNDSYLSWIGEGYQQGRIQRTDEGDLLVLSRRIDRLNWTIIGIVPLTELLAFGLRFTRLVYIIGALGVGLELAFAFLIARGISKPIVSLSDSMSDAASGDLSIRLEEDRRDEIGELTGAFNHMLRRMSDLMDRVYIHHQRERELELMALQSQINPHFLYNTLESISSLTQLGRNDDAYNLAKSVSLFYRGVLSNGRPVISIREEVQTIRHYLIIQKTRYQEKLNFEVDVDNEILDQRIVKLSLQPLVENSIYHGLKASRRVGFISVTGIREKECVRLRVEDNGAGIKADRIREVLSQREREGLGGFGLSSVDQRLKQCFGNDFGLSIESSFGEWTRVTITVPFESRDLQEDPA</sequence>
<dbReference type="InterPro" id="IPR003594">
    <property type="entry name" value="HATPase_dom"/>
</dbReference>